<dbReference type="EMBL" id="JBBPBN010000050">
    <property type="protein sequence ID" value="KAK8992380.1"/>
    <property type="molecule type" value="Genomic_DNA"/>
</dbReference>
<dbReference type="Pfam" id="PF14543">
    <property type="entry name" value="TAXi_N"/>
    <property type="match status" value="1"/>
</dbReference>
<dbReference type="Proteomes" id="UP001396334">
    <property type="component" value="Unassembled WGS sequence"/>
</dbReference>
<dbReference type="PANTHER" id="PTHR47967:SF37">
    <property type="entry name" value="ASPARTIC PROTEINASE NEPENTHESIN-1-LIKE"/>
    <property type="match status" value="1"/>
</dbReference>
<keyword evidence="7" id="KW-0732">Signal</keyword>
<comment type="similarity">
    <text evidence="1 6">Belongs to the peptidase A1 family.</text>
</comment>
<proteinExistence type="inferred from homology"/>
<evidence type="ECO:0000256" key="2">
    <source>
        <dbReference type="ARBA" id="ARBA00022670"/>
    </source>
</evidence>
<evidence type="ECO:0000256" key="4">
    <source>
        <dbReference type="ARBA" id="ARBA00022801"/>
    </source>
</evidence>
<dbReference type="InterPro" id="IPR001969">
    <property type="entry name" value="Aspartic_peptidase_AS"/>
</dbReference>
<dbReference type="CDD" id="cd05476">
    <property type="entry name" value="pepsin_A_like_plant"/>
    <property type="match status" value="1"/>
</dbReference>
<reference evidence="9 10" key="1">
    <citation type="journal article" date="2024" name="G3 (Bethesda)">
        <title>Genome assembly of Hibiscus sabdariffa L. provides insights into metabolisms of medicinal natural products.</title>
        <authorList>
            <person name="Kim T."/>
        </authorList>
    </citation>
    <scope>NUCLEOTIDE SEQUENCE [LARGE SCALE GENOMIC DNA]</scope>
    <source>
        <strain evidence="9">TK-2024</strain>
        <tissue evidence="9">Old leaves</tissue>
    </source>
</reference>
<evidence type="ECO:0000256" key="1">
    <source>
        <dbReference type="ARBA" id="ARBA00007447"/>
    </source>
</evidence>
<dbReference type="PRINTS" id="PR00792">
    <property type="entry name" value="PEPSIN"/>
</dbReference>
<dbReference type="PANTHER" id="PTHR47967">
    <property type="entry name" value="OS07G0603500 PROTEIN-RELATED"/>
    <property type="match status" value="1"/>
</dbReference>
<keyword evidence="2 6" id="KW-0645">Protease</keyword>
<dbReference type="InterPro" id="IPR032799">
    <property type="entry name" value="TAXi_C"/>
</dbReference>
<dbReference type="Gene3D" id="2.40.70.10">
    <property type="entry name" value="Acid Proteases"/>
    <property type="match status" value="2"/>
</dbReference>
<dbReference type="PROSITE" id="PS00141">
    <property type="entry name" value="ASP_PROTEASE"/>
    <property type="match status" value="1"/>
</dbReference>
<dbReference type="InterPro" id="IPR034161">
    <property type="entry name" value="Pepsin-like_plant"/>
</dbReference>
<dbReference type="SUPFAM" id="SSF50630">
    <property type="entry name" value="Acid proteases"/>
    <property type="match status" value="1"/>
</dbReference>
<keyword evidence="3 6" id="KW-0064">Aspartyl protease</keyword>
<protein>
    <recommendedName>
        <fullName evidence="8">Peptidase A1 domain-containing protein</fullName>
    </recommendedName>
</protein>
<feature type="chain" id="PRO_5046579771" description="Peptidase A1 domain-containing protein" evidence="7">
    <location>
        <begin position="24"/>
        <end position="477"/>
    </location>
</feature>
<dbReference type="Pfam" id="PF14541">
    <property type="entry name" value="TAXi_C"/>
    <property type="match status" value="1"/>
</dbReference>
<evidence type="ECO:0000256" key="3">
    <source>
        <dbReference type="ARBA" id="ARBA00022750"/>
    </source>
</evidence>
<dbReference type="InterPro" id="IPR001461">
    <property type="entry name" value="Aspartic_peptidase_A1"/>
</dbReference>
<dbReference type="InterPro" id="IPR032861">
    <property type="entry name" value="TAXi_N"/>
</dbReference>
<feature type="domain" description="Peptidase A1" evidence="8">
    <location>
        <begin position="109"/>
        <end position="472"/>
    </location>
</feature>
<dbReference type="InterPro" id="IPR051708">
    <property type="entry name" value="Plant_Aspart_Prot_A1"/>
</dbReference>
<evidence type="ECO:0000256" key="6">
    <source>
        <dbReference type="RuleBase" id="RU000454"/>
    </source>
</evidence>
<dbReference type="InterPro" id="IPR033121">
    <property type="entry name" value="PEPTIDASE_A1"/>
</dbReference>
<evidence type="ECO:0000313" key="10">
    <source>
        <dbReference type="Proteomes" id="UP001396334"/>
    </source>
</evidence>
<evidence type="ECO:0000259" key="8">
    <source>
        <dbReference type="PROSITE" id="PS51767"/>
    </source>
</evidence>
<dbReference type="InterPro" id="IPR021109">
    <property type="entry name" value="Peptidase_aspartic_dom_sf"/>
</dbReference>
<keyword evidence="10" id="KW-1185">Reference proteome</keyword>
<sequence>MERNMSLIFFLWLNGCFLFEADALQANAKFKLIHRHSPELGDHPNSTLGPPTNSWERLRQLVHSDHVRSHTIQQTLGPPGRKISEQTSSKPNLVELSMRSAADLGAGQYFISMRIGTPPKKFLMLVDTGSVLTWIRCRNKCSDCSKEKESSNMRFYHPDESRTYRPISCSSSFCTYDLVPSNTIEVCPKPDAPCRYDVQYGDGTRVVGTMGNDTVTIRMRGNHKLKLQNITIGCSEEIISNMDQPLDGLLGLGVERQSFAVKALKQTEKTLSYCLVDYLSPSNVVSYLVFGGVDNQGHQLPNMQVTDLLLGHRSWSTHYHLNVSGISVDDKMLNIPSNVWLYDPSTRYGGVILDTGSSLTALAAPAYDKLIEVLLPWITKFKKVIYEGGVSDVPEHCFNSTGYKETMMPKLAIHFSNGAKFEPPVKNYVIGEDIKCLGFRRFDGLETSIIGNILQQNFLWEFDLLNEKLKFTPSTCV</sequence>
<comment type="caution">
    <text evidence="9">The sequence shown here is derived from an EMBL/GenBank/DDBJ whole genome shotgun (WGS) entry which is preliminary data.</text>
</comment>
<accession>A0ABR2PVB8</accession>
<evidence type="ECO:0000256" key="5">
    <source>
        <dbReference type="ARBA" id="ARBA00023180"/>
    </source>
</evidence>
<dbReference type="PROSITE" id="PS51767">
    <property type="entry name" value="PEPTIDASE_A1"/>
    <property type="match status" value="1"/>
</dbReference>
<feature type="signal peptide" evidence="7">
    <location>
        <begin position="1"/>
        <end position="23"/>
    </location>
</feature>
<evidence type="ECO:0000313" key="9">
    <source>
        <dbReference type="EMBL" id="KAK8992380.1"/>
    </source>
</evidence>
<evidence type="ECO:0000256" key="7">
    <source>
        <dbReference type="SAM" id="SignalP"/>
    </source>
</evidence>
<organism evidence="9 10">
    <name type="scientific">Hibiscus sabdariffa</name>
    <name type="common">roselle</name>
    <dbReference type="NCBI Taxonomy" id="183260"/>
    <lineage>
        <taxon>Eukaryota</taxon>
        <taxon>Viridiplantae</taxon>
        <taxon>Streptophyta</taxon>
        <taxon>Embryophyta</taxon>
        <taxon>Tracheophyta</taxon>
        <taxon>Spermatophyta</taxon>
        <taxon>Magnoliopsida</taxon>
        <taxon>eudicotyledons</taxon>
        <taxon>Gunneridae</taxon>
        <taxon>Pentapetalae</taxon>
        <taxon>rosids</taxon>
        <taxon>malvids</taxon>
        <taxon>Malvales</taxon>
        <taxon>Malvaceae</taxon>
        <taxon>Malvoideae</taxon>
        <taxon>Hibiscus</taxon>
    </lineage>
</organism>
<name>A0ABR2PVB8_9ROSI</name>
<gene>
    <name evidence="9" type="ORF">V6N11_048464</name>
</gene>
<keyword evidence="4 6" id="KW-0378">Hydrolase</keyword>
<keyword evidence="5" id="KW-0325">Glycoprotein</keyword>